<name>G0MXS4_CAEBE</name>
<proteinExistence type="predicted"/>
<organism evidence="2">
    <name type="scientific">Caenorhabditis brenneri</name>
    <name type="common">Nematode worm</name>
    <dbReference type="NCBI Taxonomy" id="135651"/>
    <lineage>
        <taxon>Eukaryota</taxon>
        <taxon>Metazoa</taxon>
        <taxon>Ecdysozoa</taxon>
        <taxon>Nematoda</taxon>
        <taxon>Chromadorea</taxon>
        <taxon>Rhabditida</taxon>
        <taxon>Rhabditina</taxon>
        <taxon>Rhabditomorpha</taxon>
        <taxon>Rhabditoidea</taxon>
        <taxon>Rhabditidae</taxon>
        <taxon>Peloderinae</taxon>
        <taxon>Caenorhabditis</taxon>
    </lineage>
</organism>
<evidence type="ECO:0000313" key="1">
    <source>
        <dbReference type="EMBL" id="EGT47123.1"/>
    </source>
</evidence>
<dbReference type="EMBL" id="GL379819">
    <property type="protein sequence ID" value="EGT47123.1"/>
    <property type="molecule type" value="Genomic_DNA"/>
</dbReference>
<protein>
    <submittedName>
        <fullName evidence="1">Uncharacterized protein</fullName>
    </submittedName>
</protein>
<sequence length="89" mass="10755">MHNQHLEANREYRITSKSLLKIFIFFQFRPLASQLDHFLRHGDIRVKGADWMGKKKRKMGRMGKKMMMMMVKKELQTTSWVDTQGRKKR</sequence>
<keyword evidence="2" id="KW-1185">Reference proteome</keyword>
<accession>G0MXS4</accession>
<dbReference type="HOGENOM" id="CLU_2456769_0_0_1"/>
<reference evidence="2" key="1">
    <citation type="submission" date="2011-07" db="EMBL/GenBank/DDBJ databases">
        <authorList>
            <consortium name="Caenorhabditis brenneri Sequencing and Analysis Consortium"/>
            <person name="Wilson R.K."/>
        </authorList>
    </citation>
    <scope>NUCLEOTIDE SEQUENCE [LARGE SCALE GENOMIC DNA]</scope>
    <source>
        <strain evidence="2">PB2801</strain>
    </source>
</reference>
<dbReference type="AlphaFoldDB" id="G0MXS4"/>
<evidence type="ECO:0000313" key="2">
    <source>
        <dbReference type="Proteomes" id="UP000008068"/>
    </source>
</evidence>
<gene>
    <name evidence="1" type="ORF">CAEBREN_28155</name>
</gene>
<dbReference type="Proteomes" id="UP000008068">
    <property type="component" value="Unassembled WGS sequence"/>
</dbReference>
<dbReference type="InParanoid" id="G0MXS4"/>